<feature type="transmembrane region" description="Helical" evidence="6">
    <location>
        <begin position="445"/>
        <end position="466"/>
    </location>
</feature>
<evidence type="ECO:0000256" key="3">
    <source>
        <dbReference type="ARBA" id="ARBA00022989"/>
    </source>
</evidence>
<dbReference type="GeneTree" id="ENSGT00940000157354"/>
<keyword evidence="4 6" id="KW-0472">Membrane</keyword>
<dbReference type="Gene3D" id="1.20.1250.20">
    <property type="entry name" value="MFS general substrate transporter like domains"/>
    <property type="match status" value="1"/>
</dbReference>
<name>A0A8C7F573_ONCKI</name>
<protein>
    <submittedName>
        <fullName evidence="7">Solute carrier family 22 member 23</fullName>
    </submittedName>
</protein>
<dbReference type="SUPFAM" id="SSF103473">
    <property type="entry name" value="MFS general substrate transporter"/>
    <property type="match status" value="1"/>
</dbReference>
<keyword evidence="8" id="KW-1185">Reference proteome</keyword>
<feature type="transmembrane region" description="Helical" evidence="6">
    <location>
        <begin position="291"/>
        <end position="309"/>
    </location>
</feature>
<dbReference type="GO" id="GO:0022857">
    <property type="term" value="F:transmembrane transporter activity"/>
    <property type="evidence" value="ECO:0007669"/>
    <property type="project" value="InterPro"/>
</dbReference>
<feature type="compositionally biased region" description="Polar residues" evidence="5">
    <location>
        <begin position="806"/>
        <end position="826"/>
    </location>
</feature>
<evidence type="ECO:0000313" key="7">
    <source>
        <dbReference type="Ensembl" id="ENSOKIP00005013993.1"/>
    </source>
</evidence>
<dbReference type="Proteomes" id="UP000694557">
    <property type="component" value="Unassembled WGS sequence"/>
</dbReference>
<dbReference type="Ensembl" id="ENSOKIT00005014905.1">
    <property type="protein sequence ID" value="ENSOKIP00005013993.1"/>
    <property type="gene ID" value="ENSOKIG00005006310.1"/>
</dbReference>
<keyword evidence="3 6" id="KW-1133">Transmembrane helix</keyword>
<feature type="transmembrane region" description="Helical" evidence="6">
    <location>
        <begin position="235"/>
        <end position="253"/>
    </location>
</feature>
<feature type="transmembrane region" description="Helical" evidence="6">
    <location>
        <begin position="522"/>
        <end position="541"/>
    </location>
</feature>
<evidence type="ECO:0000256" key="2">
    <source>
        <dbReference type="ARBA" id="ARBA00022692"/>
    </source>
</evidence>
<dbReference type="InterPro" id="IPR036259">
    <property type="entry name" value="MFS_trans_sf"/>
</dbReference>
<reference evidence="7" key="2">
    <citation type="submission" date="2025-09" db="UniProtKB">
        <authorList>
            <consortium name="Ensembl"/>
        </authorList>
    </citation>
    <scope>IDENTIFICATION</scope>
</reference>
<feature type="region of interest" description="Disordered" evidence="5">
    <location>
        <begin position="681"/>
        <end position="706"/>
    </location>
</feature>
<proteinExistence type="predicted"/>
<evidence type="ECO:0000256" key="1">
    <source>
        <dbReference type="ARBA" id="ARBA00004141"/>
    </source>
</evidence>
<feature type="compositionally biased region" description="Low complexity" evidence="5">
    <location>
        <begin position="750"/>
        <end position="759"/>
    </location>
</feature>
<feature type="transmembrane region" description="Helical" evidence="6">
    <location>
        <begin position="181"/>
        <end position="201"/>
    </location>
</feature>
<reference evidence="7" key="1">
    <citation type="submission" date="2025-08" db="UniProtKB">
        <authorList>
            <consortium name="Ensembl"/>
        </authorList>
    </citation>
    <scope>IDENTIFICATION</scope>
</reference>
<organism evidence="7 8">
    <name type="scientific">Oncorhynchus kisutch</name>
    <name type="common">Coho salmon</name>
    <name type="synonym">Salmo kisutch</name>
    <dbReference type="NCBI Taxonomy" id="8019"/>
    <lineage>
        <taxon>Eukaryota</taxon>
        <taxon>Metazoa</taxon>
        <taxon>Chordata</taxon>
        <taxon>Craniata</taxon>
        <taxon>Vertebrata</taxon>
        <taxon>Euteleostomi</taxon>
        <taxon>Actinopterygii</taxon>
        <taxon>Neopterygii</taxon>
        <taxon>Teleostei</taxon>
        <taxon>Protacanthopterygii</taxon>
        <taxon>Salmoniformes</taxon>
        <taxon>Salmonidae</taxon>
        <taxon>Salmoninae</taxon>
        <taxon>Oncorhynchus</taxon>
    </lineage>
</organism>
<evidence type="ECO:0000256" key="5">
    <source>
        <dbReference type="SAM" id="MobiDB-lite"/>
    </source>
</evidence>
<sequence length="1059" mass="115081">CVSTPTFFFSTLNYASMSETAMAVVQLDTEDHQSENGFVSPETESPGLLTRIDSCVLPFLGGFGKYQRQLIVLTWIPALFIGFSQYSDEFLLAQPNNTCVPPMANTSNLTRSPLFHGANNSFPRTAAYVYTNGTHNDTARHLQHCMCKEWTFELHTGLIQNVVTKWSLVCDSAWKVHIAKFSLLVGSIFGYLVFGVLADWFGRHPVLIISVLFMLVFGLTVAFSINVPMFSTLRFFEGFCLAGIILSLYILRIELCLPAWRFSMTMVASFVVLGGQLLMPGMAYLCRDWQVLQAVIICPLILMVSYIWIFPESLRWLLATQQYGRSKWIMGHIAKKNQVNTELDTDHILTELQKALQKKPKKTCIVKMVGTRNLWKNIVVLCVNSLTGYGIHHCFARSMMDHHETHESTMFHNFYADYYTMAGIAVASCIALCPAVSLMGRRGGLLMFMIITALASLLQLGLLNLLGKYSVHLNIGTRSDTLNKNFSIAFSIIGMFSSHAVSNLSIFFCAEITPTVIRGGGLGLVLASAGFGMLTAPIMELHNQKGYFLHHIIFACCTLICIICILLLPETRYQPLPETLADGECYTRQPLLPPRRPGEQRLLLAQVESNRDYTRVHDTPLHEAAATAVSTMEFTASSAVDRAAPSVIDISAPSARTLMSHQHESDGKSTEDSTDIPLINSVAPSSTFNVGDETAPSPTKEITTDPLTEDTHTSILVNTISPVTETLPISLLESTIPPVLDSTPTSALYPSTPSSVVDPSTPPVIESTHTSLDAPELIETPPTSTLDSPPVIETTSTWDSPPVIETTPTLDSTTPPVIETTPTLDSTTPPVIETTTTLDSATPPVLDLLPPSPTPSPGPVISDIFLPPPMADCTTPIDSADHITTDPLIYSLDDKLPAPPPPTSDCTIPLLIDSVHTPELDSSSPCVNNVIVSPTYPVVAHSPVHPPICPLPPPPNDSGHIPTTVDSSIPPVMDTVHSPTVDSTTHPITDIVQPLSLDSTIPLVIDSQHPNVTDSETTEAATASTIMDCTISSPIDSGILPIMDCTISENRVINGVASS</sequence>
<feature type="compositionally biased region" description="Polar residues" evidence="5">
    <location>
        <begin position="781"/>
        <end position="799"/>
    </location>
</feature>
<feature type="transmembrane region" description="Helical" evidence="6">
    <location>
        <begin position="207"/>
        <end position="228"/>
    </location>
</feature>
<feature type="transmembrane region" description="Helical" evidence="6">
    <location>
        <begin position="547"/>
        <end position="568"/>
    </location>
</feature>
<dbReference type="InterPro" id="IPR005828">
    <property type="entry name" value="MFS_sugar_transport-like"/>
</dbReference>
<dbReference type="PANTHER" id="PTHR24064">
    <property type="entry name" value="SOLUTE CARRIER FAMILY 22 MEMBER"/>
    <property type="match status" value="1"/>
</dbReference>
<keyword evidence="2 6" id="KW-0812">Transmembrane</keyword>
<evidence type="ECO:0000313" key="8">
    <source>
        <dbReference type="Proteomes" id="UP000694557"/>
    </source>
</evidence>
<dbReference type="AlphaFoldDB" id="A0A8C7F573"/>
<feature type="transmembrane region" description="Helical" evidence="6">
    <location>
        <begin position="486"/>
        <end position="510"/>
    </location>
</feature>
<gene>
    <name evidence="7" type="primary">SLC22A23</name>
</gene>
<evidence type="ECO:0000256" key="4">
    <source>
        <dbReference type="ARBA" id="ARBA00023136"/>
    </source>
</evidence>
<comment type="subcellular location">
    <subcellularLocation>
        <location evidence="1">Membrane</location>
        <topology evidence="1">Multi-pass membrane protein</topology>
    </subcellularLocation>
</comment>
<accession>A0A8C7F573</accession>
<evidence type="ECO:0000256" key="6">
    <source>
        <dbReference type="SAM" id="Phobius"/>
    </source>
</evidence>
<dbReference type="Pfam" id="PF00083">
    <property type="entry name" value="Sugar_tr"/>
    <property type="match status" value="1"/>
</dbReference>
<feature type="region of interest" description="Disordered" evidence="5">
    <location>
        <begin position="747"/>
        <end position="830"/>
    </location>
</feature>
<feature type="transmembrane region" description="Helical" evidence="6">
    <location>
        <begin position="259"/>
        <end position="279"/>
    </location>
</feature>
<dbReference type="GO" id="GO:0016020">
    <property type="term" value="C:membrane"/>
    <property type="evidence" value="ECO:0007669"/>
    <property type="project" value="UniProtKB-SubCell"/>
</dbReference>
<feature type="transmembrane region" description="Helical" evidence="6">
    <location>
        <begin position="418"/>
        <end position="438"/>
    </location>
</feature>